<dbReference type="EMBL" id="JABBXF010000013">
    <property type="protein sequence ID" value="NVK77581.1"/>
    <property type="molecule type" value="Genomic_DNA"/>
</dbReference>
<organism evidence="2 3">
    <name type="scientific">Streptomyces morookaense</name>
    <name type="common">Streptoverticillium morookaense</name>
    <dbReference type="NCBI Taxonomy" id="1970"/>
    <lineage>
        <taxon>Bacteria</taxon>
        <taxon>Bacillati</taxon>
        <taxon>Actinomycetota</taxon>
        <taxon>Actinomycetes</taxon>
        <taxon>Kitasatosporales</taxon>
        <taxon>Streptomycetaceae</taxon>
        <taxon>Streptomyces</taxon>
    </lineage>
</organism>
<dbReference type="Pfam" id="PF09992">
    <property type="entry name" value="NAGPA"/>
    <property type="match status" value="1"/>
</dbReference>
<dbReference type="InterPro" id="IPR018711">
    <property type="entry name" value="NAGPA"/>
</dbReference>
<keyword evidence="3" id="KW-1185">Reference proteome</keyword>
<sequence>MRAVLTVLTALVSLIGGGTAWAGTEEGAGLRLGGSTAIAPGVSYREFSLNGSHGAAFGHLLTADLREQRVSVDLLYPGVVGARGRISELADRRGAVGAVNGDFFNIAEAQHPGVAATGAPVGPAVAGGTDLKAAVPDGQRFGPAMPSGVTTEDVFGVGTDRVGRMDRLRLRGAVRTGDGSLALSGFNQYALPVDGIGVYTPAWGRASRLRATCGTDTDRGAPCSSETWELTVKGGRVASTARRPGRGTIASGSVVLVGREGGARALRKLGRGDRVRVDEWLQPRRYGPFRCALGGFPILRGGRALSGLDDETSTVRTAAGLADRGRRLYLLALDGSADYRSGLTIAELARAMRKLGATDAFNLDGGGSSTLVTRTHGAHATVRNHPSGGTERPVANGIGIFVRP</sequence>
<reference evidence="2 3" key="1">
    <citation type="submission" date="2020-04" db="EMBL/GenBank/DDBJ databases">
        <title>Draft Genome Sequence of Streptomyces morookaense DSM 40503, an 8-azaguanine-producing strain.</title>
        <authorList>
            <person name="Qi J."/>
            <person name="Gao J.-M."/>
        </authorList>
    </citation>
    <scope>NUCLEOTIDE SEQUENCE [LARGE SCALE GENOMIC DNA]</scope>
    <source>
        <strain evidence="2 3">DSM 40503</strain>
    </source>
</reference>
<accession>A0A7Y7E6N9</accession>
<name>A0A7Y7E6N9_STRMO</name>
<keyword evidence="2" id="KW-0378">Hydrolase</keyword>
<dbReference type="Proteomes" id="UP000587462">
    <property type="component" value="Unassembled WGS sequence"/>
</dbReference>
<dbReference type="GO" id="GO:0016798">
    <property type="term" value="F:hydrolase activity, acting on glycosyl bonds"/>
    <property type="evidence" value="ECO:0007669"/>
    <property type="project" value="UniProtKB-KW"/>
</dbReference>
<feature type="domain" description="Phosphodiester glycosidase" evidence="1">
    <location>
        <begin position="229"/>
        <end position="401"/>
    </location>
</feature>
<evidence type="ECO:0000313" key="2">
    <source>
        <dbReference type="EMBL" id="NVK77581.1"/>
    </source>
</evidence>
<dbReference type="AlphaFoldDB" id="A0A7Y7E6N9"/>
<evidence type="ECO:0000259" key="1">
    <source>
        <dbReference type="Pfam" id="PF09992"/>
    </source>
</evidence>
<gene>
    <name evidence="2" type="ORF">HG542_07870</name>
</gene>
<comment type="caution">
    <text evidence="2">The sequence shown here is derived from an EMBL/GenBank/DDBJ whole genome shotgun (WGS) entry which is preliminary data.</text>
</comment>
<evidence type="ECO:0000313" key="3">
    <source>
        <dbReference type="Proteomes" id="UP000587462"/>
    </source>
</evidence>
<dbReference type="PANTHER" id="PTHR40446">
    <property type="entry name" value="N-ACETYLGLUCOSAMINE-1-PHOSPHODIESTER ALPHA-N-ACETYLGLUCOSAMINIDASE"/>
    <property type="match status" value="1"/>
</dbReference>
<dbReference type="PANTHER" id="PTHR40446:SF2">
    <property type="entry name" value="N-ACETYLGLUCOSAMINE-1-PHOSPHODIESTER ALPHA-N-ACETYLGLUCOSAMINIDASE"/>
    <property type="match status" value="1"/>
</dbReference>
<protein>
    <submittedName>
        <fullName evidence="2">Phosphodiester glycosidase family protein</fullName>
    </submittedName>
</protein>
<proteinExistence type="predicted"/>
<keyword evidence="2" id="KW-0326">Glycosidase</keyword>